<dbReference type="Gene3D" id="3.10.20.70">
    <property type="entry name" value="Glutamine synthetase, N-terminal domain"/>
    <property type="match status" value="1"/>
</dbReference>
<dbReference type="InterPro" id="IPR014746">
    <property type="entry name" value="Gln_synth/guanido_kin_cat_dom"/>
</dbReference>
<organism evidence="9 10">
    <name type="scientific">Streptomyces zagrosensis</name>
    <dbReference type="NCBI Taxonomy" id="1042984"/>
    <lineage>
        <taxon>Bacteria</taxon>
        <taxon>Bacillati</taxon>
        <taxon>Actinomycetota</taxon>
        <taxon>Actinomycetes</taxon>
        <taxon>Kitasatosporales</taxon>
        <taxon>Streptomycetaceae</taxon>
        <taxon>Streptomyces</taxon>
    </lineage>
</organism>
<accession>A0A7W9QEM5</accession>
<evidence type="ECO:0000313" key="9">
    <source>
        <dbReference type="EMBL" id="MBB5938873.1"/>
    </source>
</evidence>
<dbReference type="SMART" id="SM01230">
    <property type="entry name" value="Gln-synt_C"/>
    <property type="match status" value="1"/>
</dbReference>
<evidence type="ECO:0000256" key="3">
    <source>
        <dbReference type="ARBA" id="ARBA00022741"/>
    </source>
</evidence>
<keyword evidence="2 9" id="KW-0436">Ligase</keyword>
<feature type="domain" description="GS catalytic" evidence="8">
    <location>
        <begin position="123"/>
        <end position="455"/>
    </location>
</feature>
<dbReference type="GO" id="GO:0042402">
    <property type="term" value="P:biogenic amine catabolic process"/>
    <property type="evidence" value="ECO:0007669"/>
    <property type="project" value="UniProtKB-ARBA"/>
</dbReference>
<dbReference type="PROSITE" id="PS51987">
    <property type="entry name" value="GS_CATALYTIC"/>
    <property type="match status" value="1"/>
</dbReference>
<dbReference type="Proteomes" id="UP000588098">
    <property type="component" value="Unassembled WGS sequence"/>
</dbReference>
<feature type="domain" description="GS beta-grasp" evidence="7">
    <location>
        <begin position="20"/>
        <end position="116"/>
    </location>
</feature>
<dbReference type="GO" id="GO:0004356">
    <property type="term" value="F:glutamine synthetase activity"/>
    <property type="evidence" value="ECO:0007669"/>
    <property type="project" value="UniProtKB-EC"/>
</dbReference>
<proteinExistence type="inferred from homology"/>
<dbReference type="EMBL" id="JACHJL010000019">
    <property type="protein sequence ID" value="MBB5938873.1"/>
    <property type="molecule type" value="Genomic_DNA"/>
</dbReference>
<dbReference type="FunFam" id="3.30.590.10:FF:000005">
    <property type="entry name" value="Probable glutamine synthetase"/>
    <property type="match status" value="1"/>
</dbReference>
<evidence type="ECO:0000259" key="8">
    <source>
        <dbReference type="PROSITE" id="PS51987"/>
    </source>
</evidence>
<sequence length="455" mass="50527">MVDRTPPLSVGELKRLVDVGEIDTVVLAFTDMQGRLQGKRFAARFFLDEVLERGSEGCNYLLAVDIDMNTVDGYAMSSWDHGYGDFALRGDRDTLRRVPWQPGTAMLTADLGWHDGSPVLASPRQVLRRQLDRLAERGWSAQAGTELEFMVFKDTYERAWDAGYRGLTPANQYNADYSILATARVEPLLRRIRKEMGGAGMTVESAKGECNLGQHEIVFRYDEALTTCDQHAIYKTGAKEIAAQEGMAVTFMAKYDEREGNSCHIHLSLRDPDGRPVFADDADPYGMSATMRHFLAGQLAALRELTLLYAPNINSYKRFRPGSFAPTAVAWGPDNRSCALRVIGRGAGHRMENRLPGGDVNPYLAIAGMIAAGLHGVEQALELPQPCTGNAYASDAERVPATLRDAADLWEASPIARAAFGDEVVEHYVRMARVEQEAYDAAVTDWERFRSFERM</sequence>
<dbReference type="SUPFAM" id="SSF54368">
    <property type="entry name" value="Glutamine synthetase, N-terminal domain"/>
    <property type="match status" value="1"/>
</dbReference>
<dbReference type="InterPro" id="IPR008146">
    <property type="entry name" value="Gln_synth_cat_dom"/>
</dbReference>
<evidence type="ECO:0000259" key="7">
    <source>
        <dbReference type="PROSITE" id="PS51986"/>
    </source>
</evidence>
<name>A0A7W9QEM5_9ACTN</name>
<dbReference type="PANTHER" id="PTHR43785">
    <property type="entry name" value="GAMMA-GLUTAMYLPUTRESCINE SYNTHETASE"/>
    <property type="match status" value="1"/>
</dbReference>
<dbReference type="GO" id="GO:0006542">
    <property type="term" value="P:glutamine biosynthetic process"/>
    <property type="evidence" value="ECO:0007669"/>
    <property type="project" value="InterPro"/>
</dbReference>
<evidence type="ECO:0000256" key="6">
    <source>
        <dbReference type="RuleBase" id="RU000384"/>
    </source>
</evidence>
<dbReference type="GO" id="GO:0006576">
    <property type="term" value="P:biogenic amine metabolic process"/>
    <property type="evidence" value="ECO:0007669"/>
    <property type="project" value="UniProtKB-ARBA"/>
</dbReference>
<comment type="similarity">
    <text evidence="1 5 6">Belongs to the glutamine synthetase family.</text>
</comment>
<dbReference type="Gene3D" id="3.30.590.10">
    <property type="entry name" value="Glutamine synthetase/guanido kinase, catalytic domain"/>
    <property type="match status" value="1"/>
</dbReference>
<dbReference type="PROSITE" id="PS51986">
    <property type="entry name" value="GS_BETA_GRASP"/>
    <property type="match status" value="1"/>
</dbReference>
<protein>
    <submittedName>
        <fullName evidence="9">Glutamine synthetase</fullName>
        <ecNumber evidence="9">6.3.1.2</ecNumber>
    </submittedName>
</protein>
<evidence type="ECO:0000256" key="5">
    <source>
        <dbReference type="PROSITE-ProRule" id="PRU01330"/>
    </source>
</evidence>
<dbReference type="InterPro" id="IPR036651">
    <property type="entry name" value="Gln_synt_N_sf"/>
</dbReference>
<evidence type="ECO:0000256" key="2">
    <source>
        <dbReference type="ARBA" id="ARBA00022598"/>
    </source>
</evidence>
<evidence type="ECO:0000256" key="4">
    <source>
        <dbReference type="ARBA" id="ARBA00022840"/>
    </source>
</evidence>
<dbReference type="GO" id="GO:0005524">
    <property type="term" value="F:ATP binding"/>
    <property type="evidence" value="ECO:0007669"/>
    <property type="project" value="UniProtKB-KW"/>
</dbReference>
<evidence type="ECO:0000313" key="10">
    <source>
        <dbReference type="Proteomes" id="UP000588098"/>
    </source>
</evidence>
<gene>
    <name evidence="9" type="ORF">FHS42_005964</name>
</gene>
<keyword evidence="10" id="KW-1185">Reference proteome</keyword>
<keyword evidence="3" id="KW-0547">Nucleotide-binding</keyword>
<dbReference type="SUPFAM" id="SSF55931">
    <property type="entry name" value="Glutamine synthetase/guanido kinase"/>
    <property type="match status" value="1"/>
</dbReference>
<dbReference type="EC" id="6.3.1.2" evidence="9"/>
<dbReference type="AlphaFoldDB" id="A0A7W9QEM5"/>
<dbReference type="Pfam" id="PF00120">
    <property type="entry name" value="Gln-synt_C"/>
    <property type="match status" value="1"/>
</dbReference>
<keyword evidence="4" id="KW-0067">ATP-binding</keyword>
<dbReference type="InterPro" id="IPR008147">
    <property type="entry name" value="Gln_synt_N"/>
</dbReference>
<dbReference type="RefSeq" id="WP_184577059.1">
    <property type="nucleotide sequence ID" value="NZ_JACHJL010000019.1"/>
</dbReference>
<comment type="caution">
    <text evidence="9">The sequence shown here is derived from an EMBL/GenBank/DDBJ whole genome shotgun (WGS) entry which is preliminary data.</text>
</comment>
<dbReference type="PANTHER" id="PTHR43785:SF12">
    <property type="entry name" value="TYPE-1 GLUTAMINE SYNTHETASE 2"/>
    <property type="match status" value="1"/>
</dbReference>
<evidence type="ECO:0000256" key="1">
    <source>
        <dbReference type="ARBA" id="ARBA00009897"/>
    </source>
</evidence>
<dbReference type="FunFam" id="3.10.20.70:FF:000015">
    <property type="entry name" value="Putative glutamine synthetase"/>
    <property type="match status" value="1"/>
</dbReference>
<reference evidence="9 10" key="1">
    <citation type="submission" date="2020-08" db="EMBL/GenBank/DDBJ databases">
        <title>Genomic Encyclopedia of Type Strains, Phase III (KMG-III): the genomes of soil and plant-associated and newly described type strains.</title>
        <authorList>
            <person name="Whitman W."/>
        </authorList>
    </citation>
    <scope>NUCLEOTIDE SEQUENCE [LARGE SCALE GENOMIC DNA]</scope>
    <source>
        <strain evidence="9 10">CECT 8305</strain>
    </source>
</reference>